<evidence type="ECO:0000313" key="2">
    <source>
        <dbReference type="EMBL" id="KAF2266563.1"/>
    </source>
</evidence>
<feature type="non-terminal residue" evidence="2">
    <location>
        <position position="337"/>
    </location>
</feature>
<dbReference type="InterPro" id="IPR010730">
    <property type="entry name" value="HET"/>
</dbReference>
<proteinExistence type="predicted"/>
<dbReference type="OrthoDB" id="20872at2759"/>
<comment type="caution">
    <text evidence="2">The sequence shown here is derived from an EMBL/GenBank/DDBJ whole genome shotgun (WGS) entry which is preliminary data.</text>
</comment>
<gene>
    <name evidence="2" type="ORF">CC78DRAFT_531529</name>
</gene>
<dbReference type="Proteomes" id="UP000800093">
    <property type="component" value="Unassembled WGS sequence"/>
</dbReference>
<organism evidence="2 3">
    <name type="scientific">Lojkania enalia</name>
    <dbReference type="NCBI Taxonomy" id="147567"/>
    <lineage>
        <taxon>Eukaryota</taxon>
        <taxon>Fungi</taxon>
        <taxon>Dikarya</taxon>
        <taxon>Ascomycota</taxon>
        <taxon>Pezizomycotina</taxon>
        <taxon>Dothideomycetes</taxon>
        <taxon>Pleosporomycetidae</taxon>
        <taxon>Pleosporales</taxon>
        <taxon>Pleosporales incertae sedis</taxon>
        <taxon>Lojkania</taxon>
    </lineage>
</organism>
<accession>A0A9P4N5U2</accession>
<reference evidence="3" key="1">
    <citation type="journal article" date="2020" name="Stud. Mycol.">
        <title>101 Dothideomycetes genomes: A test case for predicting lifestyles and emergence of pathogens.</title>
        <authorList>
            <person name="Haridas S."/>
            <person name="Albert R."/>
            <person name="Binder M."/>
            <person name="Bloem J."/>
            <person name="LaButti K."/>
            <person name="Salamov A."/>
            <person name="Andreopoulos B."/>
            <person name="Baker S."/>
            <person name="Barry K."/>
            <person name="Bills G."/>
            <person name="Bluhm B."/>
            <person name="Cannon C."/>
            <person name="Castanera R."/>
            <person name="Culley D."/>
            <person name="Daum C."/>
            <person name="Ezra D."/>
            <person name="Gonzalez J."/>
            <person name="Henrissat B."/>
            <person name="Kuo A."/>
            <person name="Liang C."/>
            <person name="Lipzen A."/>
            <person name="Lutzoni F."/>
            <person name="Magnuson J."/>
            <person name="Mondo S."/>
            <person name="Nolan M."/>
            <person name="Ohm R."/>
            <person name="Pangilinan J."/>
            <person name="Park H.-J."/>
            <person name="Ramirez L."/>
            <person name="Alfaro M."/>
            <person name="Sun H."/>
            <person name="Tritt A."/>
            <person name="Yoshinaga Y."/>
            <person name="Zwiers L.-H."/>
            <person name="Turgeon B."/>
            <person name="Goodwin S."/>
            <person name="Spatafora J."/>
            <person name="Crous P."/>
            <person name="Grigoriev I."/>
        </authorList>
    </citation>
    <scope>NUCLEOTIDE SEQUENCE [LARGE SCALE GENOMIC DNA]</scope>
    <source>
        <strain evidence="3">CBS 304.66</strain>
    </source>
</reference>
<keyword evidence="3" id="KW-1185">Reference proteome</keyword>
<feature type="domain" description="Heterokaryon incompatibility" evidence="1">
    <location>
        <begin position="25"/>
        <end position="116"/>
    </location>
</feature>
<dbReference type="PANTHER" id="PTHR10622:SF10">
    <property type="entry name" value="HET DOMAIN-CONTAINING PROTEIN"/>
    <property type="match status" value="1"/>
</dbReference>
<evidence type="ECO:0000313" key="3">
    <source>
        <dbReference type="Proteomes" id="UP000800093"/>
    </source>
</evidence>
<evidence type="ECO:0000259" key="1">
    <source>
        <dbReference type="Pfam" id="PF06985"/>
    </source>
</evidence>
<dbReference type="AlphaFoldDB" id="A0A9P4N5U2"/>
<dbReference type="Pfam" id="PF06985">
    <property type="entry name" value="HET"/>
    <property type="match status" value="1"/>
</dbReference>
<dbReference type="PANTHER" id="PTHR10622">
    <property type="entry name" value="HET DOMAIN-CONTAINING PROTEIN"/>
    <property type="match status" value="1"/>
</dbReference>
<dbReference type="EMBL" id="ML986597">
    <property type="protein sequence ID" value="KAF2266563.1"/>
    <property type="molecule type" value="Genomic_DNA"/>
</dbReference>
<name>A0A9P4N5U2_9PLEO</name>
<sequence length="337" mass="38907">MRLLELTSNGKLRPTKDFAKVPHSYAILSHTWGRDDEEVTFQDLLNGSGESKAGYTKIRSCGEQAVRDGLQYFWADTCCIDKTNSVELSEAINSMYRWYQNAYVCYVYLSDVDTDQDLDRSRWFKRGWTLQELLAPQHMFFFNREWERMDNRSNLSPTISRITGIPARVIWDTFSGNYSVAQVISWAAGRETTREEDIAYCLLGLLGVNMPLIYGEGSRAFERLQHEFMRTSTDHSLFSWVGPGIERGPFAQSPEEFLHCKDISIGESHSLDFSLTNRGLRIDLPLMRLEDGNFAAVLDVYDQDHRRCAIYLKEQRAGVYRRVRCTEELHKVGPSEM</sequence>
<protein>
    <submittedName>
        <fullName evidence="2">HET-domain-containing protein</fullName>
    </submittedName>
</protein>